<name>A0A1J1JE02_PLAAG</name>
<proteinExistence type="predicted"/>
<accession>A0A1J1JE02</accession>
<organism evidence="1">
    <name type="scientific">Planktothrix agardhii</name>
    <name type="common">Oscillatoria agardhii</name>
    <dbReference type="NCBI Taxonomy" id="1160"/>
    <lineage>
        <taxon>Bacteria</taxon>
        <taxon>Bacillati</taxon>
        <taxon>Cyanobacteriota</taxon>
        <taxon>Cyanophyceae</taxon>
        <taxon>Oscillatoriophycideae</taxon>
        <taxon>Oscillatoriales</taxon>
        <taxon>Microcoleaceae</taxon>
        <taxon>Planktothrix</taxon>
    </lineage>
</organism>
<gene>
    <name evidence="1" type="ORF">PLAM_1644</name>
</gene>
<sequence length="62" mass="7134">MLLSENREGFLSSENREGLLLSRSPDLELNLERIDGFLEDLDGELERLNFGIIISEIGNRWV</sequence>
<evidence type="ECO:0000313" key="1">
    <source>
        <dbReference type="EMBL" id="CUM59611.1"/>
    </source>
</evidence>
<reference evidence="1" key="1">
    <citation type="submission" date="2015-09" db="EMBL/GenBank/DDBJ databases">
        <authorList>
            <person name="Jackson K.R."/>
            <person name="Lunt B.L."/>
            <person name="Fisher J.N.B."/>
            <person name="Gardner A.V."/>
            <person name="Bailey M.E."/>
            <person name="Deus L.M."/>
            <person name="Earl A.S."/>
            <person name="Gibby P.D."/>
            <person name="Hartmann K.A."/>
            <person name="Liu J.E."/>
            <person name="Manci A.M."/>
            <person name="Nielsen D.A."/>
            <person name="Solomon M.B."/>
            <person name="Breakwell D.P."/>
            <person name="Burnett S.H."/>
            <person name="Grose J.H."/>
        </authorList>
    </citation>
    <scope>NUCLEOTIDE SEQUENCE</scope>
    <source>
        <strain evidence="1">7805</strain>
    </source>
</reference>
<protein>
    <submittedName>
        <fullName evidence="1">Uncharacterized protein</fullName>
    </submittedName>
</protein>
<dbReference type="EMBL" id="LO018304">
    <property type="protein sequence ID" value="CUM59611.1"/>
    <property type="molecule type" value="Genomic_DNA"/>
</dbReference>
<dbReference type="AlphaFoldDB" id="A0A1J1JE02"/>